<feature type="transmembrane region" description="Helical" evidence="1">
    <location>
        <begin position="198"/>
        <end position="221"/>
    </location>
</feature>
<feature type="transmembrane region" description="Helical" evidence="1">
    <location>
        <begin position="72"/>
        <end position="94"/>
    </location>
</feature>
<feature type="transmembrane region" description="Helical" evidence="1">
    <location>
        <begin position="163"/>
        <end position="186"/>
    </location>
</feature>
<sequence>MTDLVDEDRPEAVDQADTVRGLRVFTLPVVLWACVGALVLGLQVHVFASWLADGGYRIEKAPPAAGGGDMERIADVLIPLLSVAGAVALAVYLYRKCRASRRLTFDALLFIGLLLASWQSPLMNWIHPVLASNINVFGAVASWGPYVPGWQGAGAHQEAELPLATLSICMTAMMVAVACGKGMGLAAARWPRLGRIRLIALGFLLVVLFDVAEPLVSFSGVSVWARSVPELTVWGGHWYQFPLYQMVASAFFGAALGAVRHFRNERGETCLESGAALLSEGLRPWVRLLAVVGGANVSIALYTGTHILFSLLDGAPPDQLPDFFRPPAGY</sequence>
<feature type="transmembrane region" description="Helical" evidence="1">
    <location>
        <begin position="241"/>
        <end position="259"/>
    </location>
</feature>
<proteinExistence type="predicted"/>
<organism evidence="2 3">
    <name type="scientific">Streptomyces lonegramiae</name>
    <dbReference type="NCBI Taxonomy" id="3075524"/>
    <lineage>
        <taxon>Bacteria</taxon>
        <taxon>Bacillati</taxon>
        <taxon>Actinomycetota</taxon>
        <taxon>Actinomycetes</taxon>
        <taxon>Kitasatosporales</taxon>
        <taxon>Streptomycetaceae</taxon>
        <taxon>Streptomyces</taxon>
    </lineage>
</organism>
<dbReference type="Proteomes" id="UP001180754">
    <property type="component" value="Unassembled WGS sequence"/>
</dbReference>
<evidence type="ECO:0000313" key="2">
    <source>
        <dbReference type="EMBL" id="MDT0550199.1"/>
    </source>
</evidence>
<keyword evidence="1" id="KW-0812">Transmembrane</keyword>
<gene>
    <name evidence="2" type="ORF">RND15_47275</name>
</gene>
<dbReference type="Pfam" id="PF17198">
    <property type="entry name" value="AveC_like"/>
    <property type="match status" value="1"/>
</dbReference>
<evidence type="ECO:0000313" key="3">
    <source>
        <dbReference type="Proteomes" id="UP001180754"/>
    </source>
</evidence>
<feature type="transmembrane region" description="Helical" evidence="1">
    <location>
        <begin position="288"/>
        <end position="312"/>
    </location>
</feature>
<keyword evidence="1" id="KW-0472">Membrane</keyword>
<feature type="transmembrane region" description="Helical" evidence="1">
    <location>
        <begin position="29"/>
        <end position="52"/>
    </location>
</feature>
<protein>
    <submittedName>
        <fullName evidence="2">Spirocyclase AveC family protein</fullName>
    </submittedName>
</protein>
<reference evidence="2" key="1">
    <citation type="submission" date="2024-05" db="EMBL/GenBank/DDBJ databases">
        <title>30 novel species of actinomycetes from the DSMZ collection.</title>
        <authorList>
            <person name="Nouioui I."/>
        </authorList>
    </citation>
    <scope>NUCLEOTIDE SEQUENCE</scope>
    <source>
        <strain evidence="2">DSM 41529</strain>
    </source>
</reference>
<name>A0ABU2XXL6_9ACTN</name>
<dbReference type="RefSeq" id="WP_311730782.1">
    <property type="nucleotide sequence ID" value="NZ_JAVRFD010000045.1"/>
</dbReference>
<dbReference type="InterPro" id="IPR033459">
    <property type="entry name" value="AveC-like"/>
</dbReference>
<keyword evidence="3" id="KW-1185">Reference proteome</keyword>
<evidence type="ECO:0000256" key="1">
    <source>
        <dbReference type="SAM" id="Phobius"/>
    </source>
</evidence>
<comment type="caution">
    <text evidence="2">The sequence shown here is derived from an EMBL/GenBank/DDBJ whole genome shotgun (WGS) entry which is preliminary data.</text>
</comment>
<keyword evidence="1" id="KW-1133">Transmembrane helix</keyword>
<feature type="transmembrane region" description="Helical" evidence="1">
    <location>
        <begin position="103"/>
        <end position="120"/>
    </location>
</feature>
<dbReference type="EMBL" id="JAVRFD010000045">
    <property type="protein sequence ID" value="MDT0550199.1"/>
    <property type="molecule type" value="Genomic_DNA"/>
</dbReference>
<accession>A0ABU2XXL6</accession>